<evidence type="ECO:0000313" key="3">
    <source>
        <dbReference type="Proteomes" id="UP000244336"/>
    </source>
</evidence>
<proteinExistence type="predicted"/>
<dbReference type="Proteomes" id="UP000244336">
    <property type="component" value="Chromosome 3"/>
</dbReference>
<feature type="region of interest" description="Disordered" evidence="1">
    <location>
        <begin position="1"/>
        <end position="20"/>
    </location>
</feature>
<evidence type="ECO:0000256" key="1">
    <source>
        <dbReference type="SAM" id="MobiDB-lite"/>
    </source>
</evidence>
<gene>
    <name evidence="2" type="ORF">GQ55_3G134200</name>
</gene>
<organism evidence="2 3">
    <name type="scientific">Panicum hallii var. hallii</name>
    <dbReference type="NCBI Taxonomy" id="1504633"/>
    <lineage>
        <taxon>Eukaryota</taxon>
        <taxon>Viridiplantae</taxon>
        <taxon>Streptophyta</taxon>
        <taxon>Embryophyta</taxon>
        <taxon>Tracheophyta</taxon>
        <taxon>Spermatophyta</taxon>
        <taxon>Magnoliopsida</taxon>
        <taxon>Liliopsida</taxon>
        <taxon>Poales</taxon>
        <taxon>Poaceae</taxon>
        <taxon>PACMAD clade</taxon>
        <taxon>Panicoideae</taxon>
        <taxon>Panicodae</taxon>
        <taxon>Paniceae</taxon>
        <taxon>Panicinae</taxon>
        <taxon>Panicum</taxon>
        <taxon>Panicum sect. Panicum</taxon>
    </lineage>
</organism>
<dbReference type="Gramene" id="PUZ64317">
    <property type="protein sequence ID" value="PUZ64317"/>
    <property type="gene ID" value="GQ55_3G134200"/>
</dbReference>
<protein>
    <submittedName>
        <fullName evidence="2">Uncharacterized protein</fullName>
    </submittedName>
</protein>
<dbReference type="EMBL" id="CM009751">
    <property type="protein sequence ID" value="PUZ64317.1"/>
    <property type="molecule type" value="Genomic_DNA"/>
</dbReference>
<accession>A0A2T7E924</accession>
<evidence type="ECO:0000313" key="2">
    <source>
        <dbReference type="EMBL" id="PUZ64317.1"/>
    </source>
</evidence>
<reference evidence="2 3" key="1">
    <citation type="submission" date="2018-04" db="EMBL/GenBank/DDBJ databases">
        <title>WGS assembly of Panicum hallii var. hallii HAL2.</title>
        <authorList>
            <person name="Lovell J."/>
            <person name="Jenkins J."/>
            <person name="Lowry D."/>
            <person name="Mamidi S."/>
            <person name="Sreedasyam A."/>
            <person name="Weng X."/>
            <person name="Barry K."/>
            <person name="Bonette J."/>
            <person name="Campitelli B."/>
            <person name="Daum C."/>
            <person name="Gordon S."/>
            <person name="Gould B."/>
            <person name="Lipzen A."/>
            <person name="MacQueen A."/>
            <person name="Palacio-Mejia J."/>
            <person name="Plott C."/>
            <person name="Shakirov E."/>
            <person name="Shu S."/>
            <person name="Yoshinaga Y."/>
            <person name="Zane M."/>
            <person name="Rokhsar D."/>
            <person name="Grimwood J."/>
            <person name="Schmutz J."/>
            <person name="Juenger T."/>
        </authorList>
    </citation>
    <scope>NUCLEOTIDE SEQUENCE [LARGE SCALE GENOMIC DNA]</scope>
    <source>
        <strain evidence="3">cv. HAL2</strain>
    </source>
</reference>
<sequence>MMHPVPLVQTDTKTSEARSKIDPTMSPAAIAAPIPAPGSHSNHSTAFDENDCTSQNNVVNLSLRHRRRADQISTCDSGRQGAHSPATLVQTEEARMSLYSTMFPAACCQFVAHTSINPPPHQVSVKSFAPTSTWERISIQ</sequence>
<keyword evidence="3" id="KW-1185">Reference proteome</keyword>
<dbReference type="AlphaFoldDB" id="A0A2T7E924"/>
<name>A0A2T7E924_9POAL</name>